<evidence type="ECO:0000256" key="7">
    <source>
        <dbReference type="SAM" id="Coils"/>
    </source>
</evidence>
<dbReference type="Gene3D" id="3.40.850.10">
    <property type="entry name" value="Kinesin motor domain"/>
    <property type="match status" value="1"/>
</dbReference>
<accession>A0AB34IVI0</accession>
<dbReference type="SMART" id="SM00129">
    <property type="entry name" value="KISc"/>
    <property type="match status" value="1"/>
</dbReference>
<proteinExistence type="inferred from homology"/>
<evidence type="ECO:0000256" key="8">
    <source>
        <dbReference type="SAM" id="MobiDB-lite"/>
    </source>
</evidence>
<feature type="compositionally biased region" description="Basic and acidic residues" evidence="8">
    <location>
        <begin position="603"/>
        <end position="613"/>
    </location>
</feature>
<dbReference type="PANTHER" id="PTHR47969">
    <property type="entry name" value="CHROMOSOME-ASSOCIATED KINESIN KIF4A-RELATED"/>
    <property type="match status" value="1"/>
</dbReference>
<dbReference type="GO" id="GO:0005524">
    <property type="term" value="F:ATP binding"/>
    <property type="evidence" value="ECO:0007669"/>
    <property type="project" value="UniProtKB-UniRule"/>
</dbReference>
<evidence type="ECO:0000256" key="1">
    <source>
        <dbReference type="ARBA" id="ARBA00004496"/>
    </source>
</evidence>
<feature type="compositionally biased region" description="Basic and acidic residues" evidence="8">
    <location>
        <begin position="625"/>
        <end position="646"/>
    </location>
</feature>
<sequence length="1006" mass="109598">MPHGEASATESIRIAARFRPSTASEIAAGARELRMKLGDDGKSVWVGPDEATGVYTVDVVLPPSSAQVQVYSHTASELVEAVLQGTHGSLIAYGPTGGGKTFSMVGDPSDERLAGLIPRAAHHLFGELKAASPGAQTSVHCSYLEIYKEVVRDLLDQPPVEFKPPAKRASLRDTVEASRPKLGRGLAIRESPEHGIFVEGLTQAAAHEAADVIECLAVGNANRFAGIALHDGQAARSHCILTLTVRQKFEDGSSTYARLSFADLAGSEKTAHATGETLAEARLINASIMCLSNVVAALSDGKEYVPYRDSKLTRILQESLGGNSKTVILLTCALADEHAAETHEALRFSQRAQRIKNSARVNSLESAADIRTLKQDLEAARGLVSALSEELGGEARALVAQLGGKGDGSWASVRSALEALAAARAAEVAKEKEAAEAEQRRLEGKAARLEAEAAAAAEHIRRGEEARAHAEAAAAQQAAEVSHLKQEAERRAREVHTQLEEAASRHAAEVVRLHEEAEDRERGMQARLEEAAAQHAAEVVRLHEEAEEREREVLSRMEKAAAQHAAELAAARQQAEAKEREMQSQLEDASAQHAAEVVRLHEEAEERERETQARLEAASAQHVAELTRAEQQAERNQRERQAQLEEEAAKHAAELVRLHEGAQARERELRTQVEQTEATLAVVKKAAKQQEEELRAHVADATAQHAAEVARLHEEARAREERLEAVGAQATSGQTQAQQLSEELAHLQGDLKANQQLFVQQAAETESLRSVLKQRDSELSQLDAEKKQLQSELHRLRQELQAREVQHQSVENVRLQHSDAELSCLSQDLAEVELAAGSFRRQFESQQEEVRLLYQLLGLFQALQGMEPKVRRTSQQAAIDSLRQQVEEVEGRQITKAEEDATSHRLMDQLSVLNTGLSGLTGSLDSIAQIAEAEDAEVREFSRFKLMLQELQQAVQAPHRDIQAGGGVAVAPPLSIKDSAAFKQAGGMLRGWIEQFEQSNSTEAPV</sequence>
<dbReference type="PRINTS" id="PR00380">
    <property type="entry name" value="KINESINHEAVY"/>
</dbReference>
<evidence type="ECO:0000313" key="10">
    <source>
        <dbReference type="EMBL" id="KAL1507147.1"/>
    </source>
</evidence>
<evidence type="ECO:0000256" key="2">
    <source>
        <dbReference type="ARBA" id="ARBA00022490"/>
    </source>
</evidence>
<dbReference type="GO" id="GO:0007018">
    <property type="term" value="P:microtubule-based movement"/>
    <property type="evidence" value="ECO:0007669"/>
    <property type="project" value="InterPro"/>
</dbReference>
<protein>
    <recommendedName>
        <fullName evidence="9">Kinesin motor domain-containing protein</fullName>
    </recommendedName>
</protein>
<feature type="coiled-coil region" evidence="7">
    <location>
        <begin position="737"/>
        <end position="813"/>
    </location>
</feature>
<feature type="domain" description="Kinesin motor" evidence="9">
    <location>
        <begin position="11"/>
        <end position="355"/>
    </location>
</feature>
<dbReference type="GO" id="GO:0008017">
    <property type="term" value="F:microtubule binding"/>
    <property type="evidence" value="ECO:0007669"/>
    <property type="project" value="InterPro"/>
</dbReference>
<dbReference type="EMBL" id="JBGBPQ010000018">
    <property type="protein sequence ID" value="KAL1507147.1"/>
    <property type="molecule type" value="Genomic_DNA"/>
</dbReference>
<keyword evidence="3 6" id="KW-0547">Nucleotide-binding</keyword>
<dbReference type="AlphaFoldDB" id="A0AB34IVI0"/>
<dbReference type="Proteomes" id="UP001515480">
    <property type="component" value="Unassembled WGS sequence"/>
</dbReference>
<dbReference type="GO" id="GO:0005737">
    <property type="term" value="C:cytoplasm"/>
    <property type="evidence" value="ECO:0007669"/>
    <property type="project" value="UniProtKB-SubCell"/>
</dbReference>
<dbReference type="PANTHER" id="PTHR47969:SF15">
    <property type="entry name" value="CHROMOSOME-ASSOCIATED KINESIN KIF4A-RELATED"/>
    <property type="match status" value="1"/>
</dbReference>
<dbReference type="InterPro" id="IPR036961">
    <property type="entry name" value="Kinesin_motor_dom_sf"/>
</dbReference>
<dbReference type="Pfam" id="PF00225">
    <property type="entry name" value="Kinesin"/>
    <property type="match status" value="1"/>
</dbReference>
<keyword evidence="6" id="KW-0505">Motor protein</keyword>
<name>A0AB34IVI0_PRYPA</name>
<keyword evidence="2" id="KW-0963">Cytoplasm</keyword>
<keyword evidence="4 6" id="KW-0067">ATP-binding</keyword>
<dbReference type="GO" id="GO:0005875">
    <property type="term" value="C:microtubule associated complex"/>
    <property type="evidence" value="ECO:0007669"/>
    <property type="project" value="TreeGrafter"/>
</dbReference>
<comment type="caution">
    <text evidence="10">The sequence shown here is derived from an EMBL/GenBank/DDBJ whole genome shotgun (WGS) entry which is preliminary data.</text>
</comment>
<comment type="similarity">
    <text evidence="6">Belongs to the TRAFAC class myosin-kinesin ATPase superfamily. Kinesin family.</text>
</comment>
<dbReference type="InterPro" id="IPR001752">
    <property type="entry name" value="Kinesin_motor_dom"/>
</dbReference>
<dbReference type="InterPro" id="IPR027640">
    <property type="entry name" value="Kinesin-like_fam"/>
</dbReference>
<dbReference type="GO" id="GO:0003777">
    <property type="term" value="F:microtubule motor activity"/>
    <property type="evidence" value="ECO:0007669"/>
    <property type="project" value="InterPro"/>
</dbReference>
<evidence type="ECO:0000259" key="9">
    <source>
        <dbReference type="PROSITE" id="PS50067"/>
    </source>
</evidence>
<feature type="region of interest" description="Disordered" evidence="8">
    <location>
        <begin position="603"/>
        <end position="646"/>
    </location>
</feature>
<dbReference type="GO" id="GO:0051231">
    <property type="term" value="P:spindle elongation"/>
    <property type="evidence" value="ECO:0007669"/>
    <property type="project" value="TreeGrafter"/>
</dbReference>
<evidence type="ECO:0000256" key="6">
    <source>
        <dbReference type="PROSITE-ProRule" id="PRU00283"/>
    </source>
</evidence>
<dbReference type="InterPro" id="IPR027417">
    <property type="entry name" value="P-loop_NTPase"/>
</dbReference>
<evidence type="ECO:0000256" key="3">
    <source>
        <dbReference type="ARBA" id="ARBA00022741"/>
    </source>
</evidence>
<feature type="compositionally biased region" description="Basic and acidic residues" evidence="8">
    <location>
        <begin position="458"/>
        <end position="470"/>
    </location>
</feature>
<gene>
    <name evidence="10" type="ORF">AB1Y20_008000</name>
</gene>
<feature type="binding site" evidence="6">
    <location>
        <begin position="94"/>
        <end position="101"/>
    </location>
    <ligand>
        <name>ATP</name>
        <dbReference type="ChEBI" id="CHEBI:30616"/>
    </ligand>
</feature>
<feature type="region of interest" description="Disordered" evidence="8">
    <location>
        <begin position="456"/>
        <end position="507"/>
    </location>
</feature>
<feature type="compositionally biased region" description="Low complexity" evidence="8">
    <location>
        <begin position="471"/>
        <end position="480"/>
    </location>
</feature>
<dbReference type="PROSITE" id="PS50067">
    <property type="entry name" value="KINESIN_MOTOR_2"/>
    <property type="match status" value="1"/>
</dbReference>
<evidence type="ECO:0000256" key="5">
    <source>
        <dbReference type="ARBA" id="ARBA00023054"/>
    </source>
</evidence>
<comment type="subcellular location">
    <subcellularLocation>
        <location evidence="1">Cytoplasm</location>
    </subcellularLocation>
</comment>
<feature type="compositionally biased region" description="Basic and acidic residues" evidence="8">
    <location>
        <begin position="482"/>
        <end position="507"/>
    </location>
</feature>
<evidence type="ECO:0000256" key="4">
    <source>
        <dbReference type="ARBA" id="ARBA00022840"/>
    </source>
</evidence>
<dbReference type="GO" id="GO:0007052">
    <property type="term" value="P:mitotic spindle organization"/>
    <property type="evidence" value="ECO:0007669"/>
    <property type="project" value="TreeGrafter"/>
</dbReference>
<reference evidence="10 11" key="1">
    <citation type="journal article" date="2024" name="Science">
        <title>Giant polyketide synthase enzymes in the biosynthesis of giant marine polyether toxins.</title>
        <authorList>
            <person name="Fallon T.R."/>
            <person name="Shende V.V."/>
            <person name="Wierzbicki I.H."/>
            <person name="Pendleton A.L."/>
            <person name="Watervoot N.F."/>
            <person name="Auber R.P."/>
            <person name="Gonzalez D.J."/>
            <person name="Wisecaver J.H."/>
            <person name="Moore B.S."/>
        </authorList>
    </citation>
    <scope>NUCLEOTIDE SEQUENCE [LARGE SCALE GENOMIC DNA]</scope>
    <source>
        <strain evidence="10 11">12B1</strain>
    </source>
</reference>
<keyword evidence="11" id="KW-1185">Reference proteome</keyword>
<dbReference type="SUPFAM" id="SSF52540">
    <property type="entry name" value="P-loop containing nucleoside triphosphate hydrolases"/>
    <property type="match status" value="1"/>
</dbReference>
<organism evidence="10 11">
    <name type="scientific">Prymnesium parvum</name>
    <name type="common">Toxic golden alga</name>
    <dbReference type="NCBI Taxonomy" id="97485"/>
    <lineage>
        <taxon>Eukaryota</taxon>
        <taxon>Haptista</taxon>
        <taxon>Haptophyta</taxon>
        <taxon>Prymnesiophyceae</taxon>
        <taxon>Prymnesiales</taxon>
        <taxon>Prymnesiaceae</taxon>
        <taxon>Prymnesium</taxon>
    </lineage>
</organism>
<evidence type="ECO:0000313" key="11">
    <source>
        <dbReference type="Proteomes" id="UP001515480"/>
    </source>
</evidence>
<keyword evidence="5 7" id="KW-0175">Coiled coil</keyword>